<reference evidence="1" key="1">
    <citation type="submission" date="2020-07" db="EMBL/GenBank/DDBJ databases">
        <title>Multicomponent nature underlies the extraordinary mechanical properties of spider dragline silk.</title>
        <authorList>
            <person name="Kono N."/>
            <person name="Nakamura H."/>
            <person name="Mori M."/>
            <person name="Yoshida Y."/>
            <person name="Ohtoshi R."/>
            <person name="Malay A.D."/>
            <person name="Moran D.A.P."/>
            <person name="Tomita M."/>
            <person name="Numata K."/>
            <person name="Arakawa K."/>
        </authorList>
    </citation>
    <scope>NUCLEOTIDE SEQUENCE</scope>
</reference>
<organism evidence="1 2">
    <name type="scientific">Trichonephila clavata</name>
    <name type="common">Joro spider</name>
    <name type="synonym">Nephila clavata</name>
    <dbReference type="NCBI Taxonomy" id="2740835"/>
    <lineage>
        <taxon>Eukaryota</taxon>
        <taxon>Metazoa</taxon>
        <taxon>Ecdysozoa</taxon>
        <taxon>Arthropoda</taxon>
        <taxon>Chelicerata</taxon>
        <taxon>Arachnida</taxon>
        <taxon>Araneae</taxon>
        <taxon>Araneomorphae</taxon>
        <taxon>Entelegynae</taxon>
        <taxon>Araneoidea</taxon>
        <taxon>Nephilidae</taxon>
        <taxon>Trichonephila</taxon>
    </lineage>
</organism>
<sequence length="143" mass="16703">MLCWSVLIGRHVVNMFQTVEPERSNVIIFEYLEEELRRTLCSTMSVERRSGLFGQNDREGELRYGREGEAAIRRIGEFFQRNSDATDRADEDNVFCGIMYKSLLSFAVDGMLRGRRNLEPNRQVFIMAGLGRSWLFRLFGKKH</sequence>
<dbReference type="EMBL" id="BMAO01020214">
    <property type="protein sequence ID" value="GFQ65753.1"/>
    <property type="molecule type" value="Genomic_DNA"/>
</dbReference>
<gene>
    <name evidence="1" type="ORF">TNCT_130841</name>
</gene>
<evidence type="ECO:0000313" key="1">
    <source>
        <dbReference type="EMBL" id="GFQ65753.1"/>
    </source>
</evidence>
<name>A0A8X6EY87_TRICU</name>
<dbReference type="Proteomes" id="UP000887116">
    <property type="component" value="Unassembled WGS sequence"/>
</dbReference>
<comment type="caution">
    <text evidence="1">The sequence shown here is derived from an EMBL/GenBank/DDBJ whole genome shotgun (WGS) entry which is preliminary data.</text>
</comment>
<keyword evidence="2" id="KW-1185">Reference proteome</keyword>
<proteinExistence type="predicted"/>
<protein>
    <submittedName>
        <fullName evidence="1">Uncharacterized protein</fullName>
    </submittedName>
</protein>
<evidence type="ECO:0000313" key="2">
    <source>
        <dbReference type="Proteomes" id="UP000887116"/>
    </source>
</evidence>
<dbReference type="AlphaFoldDB" id="A0A8X6EY87"/>
<accession>A0A8X6EY87</accession>